<protein>
    <recommendedName>
        <fullName evidence="2">Exostosin GT47 domain-containing protein</fullName>
    </recommendedName>
</protein>
<dbReference type="AlphaFoldDB" id="A0A7S2V4F6"/>
<dbReference type="GO" id="GO:0016757">
    <property type="term" value="F:glycosyltransferase activity"/>
    <property type="evidence" value="ECO:0007669"/>
    <property type="project" value="InterPro"/>
</dbReference>
<evidence type="ECO:0000256" key="1">
    <source>
        <dbReference type="ARBA" id="ARBA00010271"/>
    </source>
</evidence>
<reference evidence="3" key="1">
    <citation type="submission" date="2021-01" db="EMBL/GenBank/DDBJ databases">
        <authorList>
            <person name="Corre E."/>
            <person name="Pelletier E."/>
            <person name="Niang G."/>
            <person name="Scheremetjew M."/>
            <person name="Finn R."/>
            <person name="Kale V."/>
            <person name="Holt S."/>
            <person name="Cochrane G."/>
            <person name="Meng A."/>
            <person name="Brown T."/>
            <person name="Cohen L."/>
        </authorList>
    </citation>
    <scope>NUCLEOTIDE SEQUENCE</scope>
    <source>
        <strain evidence="3">CCMP1661</strain>
    </source>
</reference>
<dbReference type="Pfam" id="PF03016">
    <property type="entry name" value="Exostosin_GT47"/>
    <property type="match status" value="1"/>
</dbReference>
<organism evidence="3">
    <name type="scientific">Fibrocapsa japonica</name>
    <dbReference type="NCBI Taxonomy" id="94617"/>
    <lineage>
        <taxon>Eukaryota</taxon>
        <taxon>Sar</taxon>
        <taxon>Stramenopiles</taxon>
        <taxon>Ochrophyta</taxon>
        <taxon>Raphidophyceae</taxon>
        <taxon>Chattonellales</taxon>
        <taxon>Chattonellaceae</taxon>
        <taxon>Fibrocapsa</taxon>
    </lineage>
</organism>
<dbReference type="InterPro" id="IPR040911">
    <property type="entry name" value="Exostosin_GT47"/>
</dbReference>
<gene>
    <name evidence="3" type="ORF">FJAP1339_LOCUS8008</name>
</gene>
<comment type="similarity">
    <text evidence="1">Belongs to the glycosyltransferase 47 family.</text>
</comment>
<proteinExistence type="inferred from homology"/>
<dbReference type="PANTHER" id="PTHR11062">
    <property type="entry name" value="EXOSTOSIN HEPARAN SULFATE GLYCOSYLTRANSFERASE -RELATED"/>
    <property type="match status" value="1"/>
</dbReference>
<sequence>MDRFYSAAKRLVISSFCFKCALVGLVLFCLVTFAMELMMTEDLFQMESIGRNIDDPFQLIYDKSAQHLSTSQLRIYVYDVPTAFTTDLLESAKLSNNTFDWPAWRQMHAMEVVIHQAMVNLPEASDHQARAASAVRTLDPEDAALFFVPFYASLAPSWDLTLYSGLVAHLRQFGRYWDRYGGADHILVAASKNTLRSAYKTRAKHLMVQNPIFLTPEMMNYNPDWLKRNFFKLQKNVIIPYFSTIPWEPTAQSAPGPGLGRKYLASFHGSVDTAVDAQVRRSLAKAMAAREDCHVSAVTAKHRAEVSVEEIVEAMAASTFCPCPTGDSRASKRLADSVHLGCIPVITDPLLLLPFEGRIDWRRAAVFVDLSSRGGRRHHARTVYDKLLQILSSMNHNQTQLKQQYLKTISPMLQYNTTVSPNAIKMILDALDSRYRLLQEKIRAAEYYSHQYNTWDHLYYRVFNIITG</sequence>
<dbReference type="InterPro" id="IPR004263">
    <property type="entry name" value="Exostosin"/>
</dbReference>
<dbReference type="PANTHER" id="PTHR11062:SF281">
    <property type="entry name" value="EXOSTOSIN-LIKE 2"/>
    <property type="match status" value="1"/>
</dbReference>
<evidence type="ECO:0000259" key="2">
    <source>
        <dbReference type="Pfam" id="PF03016"/>
    </source>
</evidence>
<dbReference type="EMBL" id="HBHR01015986">
    <property type="protein sequence ID" value="CAD9867343.1"/>
    <property type="molecule type" value="Transcribed_RNA"/>
</dbReference>
<name>A0A7S2V4F6_9STRA</name>
<accession>A0A7S2V4F6</accession>
<feature type="domain" description="Exostosin GT47" evidence="2">
    <location>
        <begin position="70"/>
        <end position="369"/>
    </location>
</feature>
<evidence type="ECO:0000313" key="3">
    <source>
        <dbReference type="EMBL" id="CAD9867343.1"/>
    </source>
</evidence>